<proteinExistence type="predicted"/>
<evidence type="ECO:0000313" key="1">
    <source>
        <dbReference type="EMBL" id="MFD0739646.1"/>
    </source>
</evidence>
<keyword evidence="2" id="KW-1185">Reference proteome</keyword>
<evidence type="ECO:0000313" key="2">
    <source>
        <dbReference type="Proteomes" id="UP001597090"/>
    </source>
</evidence>
<reference evidence="2" key="1">
    <citation type="journal article" date="2019" name="Int. J. Syst. Evol. Microbiol.">
        <title>The Global Catalogue of Microorganisms (GCM) 10K type strain sequencing project: providing services to taxonomists for standard genome sequencing and annotation.</title>
        <authorList>
            <consortium name="The Broad Institute Genomics Platform"/>
            <consortium name="The Broad Institute Genome Sequencing Center for Infectious Disease"/>
            <person name="Wu L."/>
            <person name="Ma J."/>
        </authorList>
    </citation>
    <scope>NUCLEOTIDE SEQUENCE [LARGE SCALE GENOMIC DNA]</scope>
    <source>
        <strain evidence="2">CCUG 55491</strain>
    </source>
</reference>
<evidence type="ECO:0008006" key="3">
    <source>
        <dbReference type="Google" id="ProtNLM"/>
    </source>
</evidence>
<organism evidence="1 2">
    <name type="scientific">Lysobacter koreensis</name>
    <dbReference type="NCBI Taxonomy" id="266122"/>
    <lineage>
        <taxon>Bacteria</taxon>
        <taxon>Pseudomonadati</taxon>
        <taxon>Pseudomonadota</taxon>
        <taxon>Gammaproteobacteria</taxon>
        <taxon>Lysobacterales</taxon>
        <taxon>Lysobacteraceae</taxon>
        <taxon>Lysobacter</taxon>
    </lineage>
</organism>
<accession>A0ABW2YP61</accession>
<dbReference type="EMBL" id="JBHTIH010000004">
    <property type="protein sequence ID" value="MFD0739646.1"/>
    <property type="molecule type" value="Genomic_DNA"/>
</dbReference>
<gene>
    <name evidence="1" type="ORF">ACFQZQ_10185</name>
</gene>
<name>A0ABW2YP61_9GAMM</name>
<dbReference type="Proteomes" id="UP001597090">
    <property type="component" value="Unassembled WGS sequence"/>
</dbReference>
<dbReference type="PROSITE" id="PS51257">
    <property type="entry name" value="PROKAR_LIPOPROTEIN"/>
    <property type="match status" value="1"/>
</dbReference>
<protein>
    <recommendedName>
        <fullName evidence="3">PKD domain-containing protein</fullName>
    </recommendedName>
</protein>
<sequence>MTRTHLHTAVAAVLLASVALVGCKKKEEVAVVTPPPAATEPAPMPAPMPTTTAPVSVTMVDLGNAIGPDNKVTTMMTTFGTKDTIYTSVATDGTATNVPLTAKWTYQDGQTVGTETKTLNTTGPTVTEFHATKPSGWPTGKYTVEISLNGMLVQSKQFEVK</sequence>
<dbReference type="RefSeq" id="WP_386812677.1">
    <property type="nucleotide sequence ID" value="NZ_JBHTIH010000004.1"/>
</dbReference>
<comment type="caution">
    <text evidence="1">The sequence shown here is derived from an EMBL/GenBank/DDBJ whole genome shotgun (WGS) entry which is preliminary data.</text>
</comment>